<dbReference type="EMBL" id="LNXY01000001">
    <property type="protein sequence ID" value="KTC93862.1"/>
    <property type="molecule type" value="Genomic_DNA"/>
</dbReference>
<dbReference type="InterPro" id="IPR012340">
    <property type="entry name" value="NA-bd_OB-fold"/>
</dbReference>
<dbReference type="Proteomes" id="UP000054736">
    <property type="component" value="Unassembled WGS sequence"/>
</dbReference>
<dbReference type="PATRIC" id="fig|1212489.4.peg.217"/>
<dbReference type="InterPro" id="IPR040764">
    <property type="entry name" value="CvfB_WH"/>
</dbReference>
<name>A0A0W0TEA5_9GAMM</name>
<dbReference type="RefSeq" id="WP_058494564.1">
    <property type="nucleotide sequence ID" value="NZ_CAAAIU010000006.1"/>
</dbReference>
<comment type="caution">
    <text evidence="3">The sequence shown here is derived from an EMBL/GenBank/DDBJ whole genome shotgun (WGS) entry which is preliminary data.</text>
</comment>
<evidence type="ECO:0000256" key="1">
    <source>
        <dbReference type="PIRNR" id="PIRNR012524"/>
    </source>
</evidence>
<dbReference type="Pfam" id="PF13509">
    <property type="entry name" value="S1_2"/>
    <property type="match status" value="1"/>
</dbReference>
<dbReference type="Gene3D" id="1.10.10.10">
    <property type="entry name" value="Winged helix-like DNA-binding domain superfamily/Winged helix DNA-binding domain"/>
    <property type="match status" value="1"/>
</dbReference>
<dbReference type="OrthoDB" id="9801597at2"/>
<dbReference type="InterPro" id="IPR036388">
    <property type="entry name" value="WH-like_DNA-bd_sf"/>
</dbReference>
<dbReference type="InterPro" id="IPR003029">
    <property type="entry name" value="S1_domain"/>
</dbReference>
<sequence length="283" mass="32250">MIKIGKYNKLRVIKEVPFGLYLNGENFGEILLPNKFVPKGVTINDQVDVFIYFDSEDKIIATTKTPFAQLGDYAFLKVIDVNSVGAFLDWGLDKDLLVPRALQQRPMEKDKSYLVYVKQDNQNRIIASSKLDDFLDKSQPHFKQGEEVNLLIAESTLLGTKVIINNSHWGLIHAGDIFQRLNYGAKIQGYIKTIREDGKIDVVLRKIGQDRIHELATQILKELQEAGGFLPLHDKSPSLDIKRMFGESKKGFKAAIGHLYKHNEIDIEENGIRLRRKKNKADN</sequence>
<gene>
    <name evidence="3" type="ORF">Ldro_0212</name>
</gene>
<dbReference type="Pfam" id="PF17783">
    <property type="entry name" value="WHD_CvfB"/>
    <property type="match status" value="1"/>
</dbReference>
<dbReference type="PANTHER" id="PTHR37296:SF1">
    <property type="entry name" value="CONSERVED VIRULENCE FACTOR B"/>
    <property type="match status" value="1"/>
</dbReference>
<protein>
    <submittedName>
        <fullName evidence="3">RNA-binding protein</fullName>
    </submittedName>
</protein>
<feature type="domain" description="S1 motif" evidence="2">
    <location>
        <begin position="69"/>
        <end position="130"/>
    </location>
</feature>
<dbReference type="Gene3D" id="2.40.50.140">
    <property type="entry name" value="Nucleic acid-binding proteins"/>
    <property type="match status" value="1"/>
</dbReference>
<evidence type="ECO:0000313" key="4">
    <source>
        <dbReference type="Proteomes" id="UP000054736"/>
    </source>
</evidence>
<keyword evidence="4" id="KW-1185">Reference proteome</keyword>
<feature type="domain" description="S1 motif" evidence="2">
    <location>
        <begin position="3"/>
        <end position="64"/>
    </location>
</feature>
<feature type="domain" description="S1 motif" evidence="2">
    <location>
        <begin position="143"/>
        <end position="205"/>
    </location>
</feature>
<dbReference type="SMART" id="SM00316">
    <property type="entry name" value="S1"/>
    <property type="match status" value="3"/>
</dbReference>
<accession>A0A0W0TEA5</accession>
<dbReference type="GO" id="GO:0003676">
    <property type="term" value="F:nucleic acid binding"/>
    <property type="evidence" value="ECO:0007669"/>
    <property type="project" value="InterPro"/>
</dbReference>
<dbReference type="InterPro" id="IPR039566">
    <property type="entry name" value="CvfB_S1_st"/>
</dbReference>
<proteinExistence type="inferred from homology"/>
<organism evidence="3 4">
    <name type="scientific">Legionella drozanskii LLAP-1</name>
    <dbReference type="NCBI Taxonomy" id="1212489"/>
    <lineage>
        <taxon>Bacteria</taxon>
        <taxon>Pseudomonadati</taxon>
        <taxon>Pseudomonadota</taxon>
        <taxon>Gammaproteobacteria</taxon>
        <taxon>Legionellales</taxon>
        <taxon>Legionellaceae</taxon>
        <taxon>Legionella</taxon>
    </lineage>
</organism>
<evidence type="ECO:0000313" key="3">
    <source>
        <dbReference type="EMBL" id="KTC93862.1"/>
    </source>
</evidence>
<dbReference type="AlphaFoldDB" id="A0A0W0TEA5"/>
<reference evidence="3 4" key="1">
    <citation type="submission" date="2015-11" db="EMBL/GenBank/DDBJ databases">
        <title>Genomic analysis of 38 Legionella species identifies large and diverse effector repertoires.</title>
        <authorList>
            <person name="Burstein D."/>
            <person name="Amaro F."/>
            <person name="Zusman T."/>
            <person name="Lifshitz Z."/>
            <person name="Cohen O."/>
            <person name="Gilbert J.A."/>
            <person name="Pupko T."/>
            <person name="Shuman H.A."/>
            <person name="Segal G."/>
        </authorList>
    </citation>
    <scope>NUCLEOTIDE SEQUENCE [LARGE SCALE GENOMIC DNA]</scope>
    <source>
        <strain evidence="3 4">ATCC 700990</strain>
    </source>
</reference>
<dbReference type="PANTHER" id="PTHR37296">
    <property type="entry name" value="CONSERVED VIRULENCE FACTOR B"/>
    <property type="match status" value="1"/>
</dbReference>
<dbReference type="InterPro" id="IPR014464">
    <property type="entry name" value="CvfB_fam"/>
</dbReference>
<evidence type="ECO:0000259" key="2">
    <source>
        <dbReference type="SMART" id="SM00316"/>
    </source>
</evidence>
<comment type="similarity">
    <text evidence="1">Belongs to the CvfB family.</text>
</comment>
<dbReference type="PIRSF" id="PIRSF012524">
    <property type="entry name" value="YitL_S1"/>
    <property type="match status" value="1"/>
</dbReference>